<dbReference type="AlphaFoldDB" id="A0AAE5A650"/>
<dbReference type="Proteomes" id="UP001185863">
    <property type="component" value="Unassembled WGS sequence"/>
</dbReference>
<sequence length="68" mass="7319">MELDTAGAKIVRGIERRSARATMPWWVTSGLFARGALSLLDSRLAADTRVRAAINLAGAPGGDPRDRR</sequence>
<dbReference type="EMBL" id="JAWLUP010000021">
    <property type="protein sequence ID" value="MDV7265146.1"/>
    <property type="molecule type" value="Genomic_DNA"/>
</dbReference>
<organism evidence="1 2">
    <name type="scientific">Rhodococcus oxybenzonivorans</name>
    <dbReference type="NCBI Taxonomy" id="1990687"/>
    <lineage>
        <taxon>Bacteria</taxon>
        <taxon>Bacillati</taxon>
        <taxon>Actinomycetota</taxon>
        <taxon>Actinomycetes</taxon>
        <taxon>Mycobacteriales</taxon>
        <taxon>Nocardiaceae</taxon>
        <taxon>Rhodococcus</taxon>
    </lineage>
</organism>
<evidence type="ECO:0000313" key="2">
    <source>
        <dbReference type="Proteomes" id="UP001185863"/>
    </source>
</evidence>
<comment type="caution">
    <text evidence="1">The sequence shown here is derived from an EMBL/GenBank/DDBJ whole genome shotgun (WGS) entry which is preliminary data.</text>
</comment>
<protein>
    <submittedName>
        <fullName evidence="1">Uncharacterized protein</fullName>
    </submittedName>
</protein>
<gene>
    <name evidence="1" type="ORF">R4315_11375</name>
</gene>
<name>A0AAE5A650_9NOCA</name>
<reference evidence="1" key="1">
    <citation type="submission" date="2023-10" db="EMBL/GenBank/DDBJ databases">
        <title>Development of a sustainable strategy for remediation of hydrocarbon-contaminated territories based on the waste exchange concept.</title>
        <authorList>
            <person name="Krivoruchko A."/>
        </authorList>
    </citation>
    <scope>NUCLEOTIDE SEQUENCE</scope>
    <source>
        <strain evidence="1">IEGM 68</strain>
    </source>
</reference>
<evidence type="ECO:0000313" key="1">
    <source>
        <dbReference type="EMBL" id="MDV7265146.1"/>
    </source>
</evidence>
<dbReference type="RefSeq" id="WP_213576387.1">
    <property type="nucleotide sequence ID" value="NZ_JAWLUP010000021.1"/>
</dbReference>
<proteinExistence type="predicted"/>
<accession>A0AAE5A650</accession>